<feature type="transmembrane region" description="Helical" evidence="1">
    <location>
        <begin position="177"/>
        <end position="195"/>
    </location>
</feature>
<feature type="transmembrane region" description="Helical" evidence="1">
    <location>
        <begin position="29"/>
        <end position="49"/>
    </location>
</feature>
<evidence type="ECO:0000313" key="3">
    <source>
        <dbReference type="Proteomes" id="UP001596143"/>
    </source>
</evidence>
<evidence type="ECO:0000256" key="1">
    <source>
        <dbReference type="SAM" id="Phobius"/>
    </source>
</evidence>
<dbReference type="PANTHER" id="PTHR37692">
    <property type="entry name" value="HYPOTHETICAL MEMBRANE SPANNING PROTEIN"/>
    <property type="match status" value="1"/>
</dbReference>
<feature type="transmembrane region" description="Helical" evidence="1">
    <location>
        <begin position="69"/>
        <end position="87"/>
    </location>
</feature>
<gene>
    <name evidence="2" type="ORF">ACFPTR_00605</name>
</gene>
<keyword evidence="1" id="KW-0472">Membrane</keyword>
<keyword evidence="3" id="KW-1185">Reference proteome</keyword>
<name>A0ABW0U3V6_9BACI</name>
<feature type="transmembrane region" description="Helical" evidence="1">
    <location>
        <begin position="99"/>
        <end position="118"/>
    </location>
</feature>
<dbReference type="Proteomes" id="UP001596143">
    <property type="component" value="Unassembled WGS sequence"/>
</dbReference>
<sequence>MIDERQRRIEQLTTQKQTADSSASDKQNVWIAVIITIIVNGLIAYLIFAEGFTGHIDHFDLTVLPMLNAIFNSFTTVFLAMALYFILRKNIKAHRRFIYAAFISTSLFLMTYVTYHYLAESTSYGGTGILAGIYYFILITHIILAAMIVPLAILSFLRGVRNQVEKHKKIARWTMPLWLYVSITGVIVYLMISPYY</sequence>
<evidence type="ECO:0000313" key="2">
    <source>
        <dbReference type="EMBL" id="MFC5627395.1"/>
    </source>
</evidence>
<comment type="caution">
    <text evidence="2">The sequence shown here is derived from an EMBL/GenBank/DDBJ whole genome shotgun (WGS) entry which is preliminary data.</text>
</comment>
<dbReference type="InterPro" id="IPR007352">
    <property type="entry name" value="DUF420"/>
</dbReference>
<proteinExistence type="predicted"/>
<organism evidence="2 3">
    <name type="scientific">Aliibacillus thermotolerans</name>
    <dbReference type="NCBI Taxonomy" id="1834418"/>
    <lineage>
        <taxon>Bacteria</taxon>
        <taxon>Bacillati</taxon>
        <taxon>Bacillota</taxon>
        <taxon>Bacilli</taxon>
        <taxon>Bacillales</taxon>
        <taxon>Bacillaceae</taxon>
        <taxon>Aliibacillus</taxon>
    </lineage>
</organism>
<dbReference type="Pfam" id="PF04238">
    <property type="entry name" value="DUF420"/>
    <property type="match status" value="1"/>
</dbReference>
<feature type="transmembrane region" description="Helical" evidence="1">
    <location>
        <begin position="133"/>
        <end position="157"/>
    </location>
</feature>
<reference evidence="3" key="1">
    <citation type="journal article" date="2019" name="Int. J. Syst. Evol. Microbiol.">
        <title>The Global Catalogue of Microorganisms (GCM) 10K type strain sequencing project: providing services to taxonomists for standard genome sequencing and annotation.</title>
        <authorList>
            <consortium name="The Broad Institute Genomics Platform"/>
            <consortium name="The Broad Institute Genome Sequencing Center for Infectious Disease"/>
            <person name="Wu L."/>
            <person name="Ma J."/>
        </authorList>
    </citation>
    <scope>NUCLEOTIDE SEQUENCE [LARGE SCALE GENOMIC DNA]</scope>
    <source>
        <strain evidence="3">CGMCC 1.15790</strain>
    </source>
</reference>
<accession>A0ABW0U3V6</accession>
<protein>
    <submittedName>
        <fullName evidence="2">DUF420 domain-containing protein</fullName>
    </submittedName>
</protein>
<dbReference type="RefSeq" id="WP_377901711.1">
    <property type="nucleotide sequence ID" value="NZ_JBHSPF010000004.1"/>
</dbReference>
<keyword evidence="1" id="KW-1133">Transmembrane helix</keyword>
<dbReference type="PANTHER" id="PTHR37692:SF1">
    <property type="entry name" value="DUF420 DOMAIN-CONTAINING PROTEIN"/>
    <property type="match status" value="1"/>
</dbReference>
<keyword evidence="1" id="KW-0812">Transmembrane</keyword>
<dbReference type="EMBL" id="JBHSPF010000004">
    <property type="protein sequence ID" value="MFC5627395.1"/>
    <property type="molecule type" value="Genomic_DNA"/>
</dbReference>